<feature type="binding site" evidence="7">
    <location>
        <begin position="345"/>
        <end position="349"/>
    </location>
    <ligand>
        <name>FMN</name>
        <dbReference type="ChEBI" id="CHEBI:58210"/>
    </ligand>
</feature>
<feature type="domain" description="FMN hydroxy acid dehydrogenase" evidence="8">
    <location>
        <begin position="42"/>
        <end position="419"/>
    </location>
</feature>
<evidence type="ECO:0000256" key="1">
    <source>
        <dbReference type="ARBA" id="ARBA00001917"/>
    </source>
</evidence>
<dbReference type="InterPro" id="IPR008259">
    <property type="entry name" value="FMN_hydac_DH_AS"/>
</dbReference>
<feature type="binding site" evidence="7">
    <location>
        <position position="150"/>
    </location>
    <ligand>
        <name>FMN</name>
        <dbReference type="ChEBI" id="CHEBI:58210"/>
    </ligand>
</feature>
<dbReference type="InterPro" id="IPR000262">
    <property type="entry name" value="FMN-dep_DH"/>
</dbReference>
<dbReference type="InterPro" id="IPR012133">
    <property type="entry name" value="Alpha-hydoxy_acid_DH_FMN"/>
</dbReference>
<feature type="binding site" evidence="7">
    <location>
        <position position="317"/>
    </location>
    <ligand>
        <name>glyoxylate</name>
        <dbReference type="ChEBI" id="CHEBI:36655"/>
    </ligand>
</feature>
<dbReference type="PIRSF" id="PIRSF000138">
    <property type="entry name" value="Al-hdrx_acd_dh"/>
    <property type="match status" value="1"/>
</dbReference>
<comment type="similarity">
    <text evidence="5">Belongs to the FMN-dependent alpha-hydroxy acid dehydrogenase family.</text>
</comment>
<feature type="binding site" evidence="7">
    <location>
        <position position="68"/>
    </location>
    <ligand>
        <name>glyoxylate</name>
        <dbReference type="ChEBI" id="CHEBI:36655"/>
    </ligand>
</feature>
<dbReference type="STRING" id="1136941.ACH46_09160"/>
<feature type="binding site" evidence="7">
    <location>
        <begin position="121"/>
        <end position="123"/>
    </location>
    <ligand>
        <name>FMN</name>
        <dbReference type="ChEBI" id="CHEBI:58210"/>
    </ligand>
</feature>
<dbReference type="CDD" id="cd02809">
    <property type="entry name" value="alpha_hydroxyacid_oxid_FMN"/>
    <property type="match status" value="1"/>
</dbReference>
<dbReference type="RefSeq" id="WP_062392628.1">
    <property type="nucleotide sequence ID" value="NZ_CP011853.1"/>
</dbReference>
<dbReference type="AlphaFoldDB" id="A0A0N9MPB0"/>
<dbReference type="EMBL" id="CP011853">
    <property type="protein sequence ID" value="ALG84632.1"/>
    <property type="molecule type" value="Genomic_DNA"/>
</dbReference>
<feature type="binding site" evidence="7">
    <location>
        <begin position="368"/>
        <end position="369"/>
    </location>
    <ligand>
        <name>FMN</name>
        <dbReference type="ChEBI" id="CHEBI:58210"/>
    </ligand>
</feature>
<gene>
    <name evidence="9" type="ORF">ACH46_09160</name>
</gene>
<comment type="cofactor">
    <cofactor evidence="1">
        <name>FMN</name>
        <dbReference type="ChEBI" id="CHEBI:58210"/>
    </cofactor>
</comment>
<feature type="binding site" evidence="7">
    <location>
        <position position="172"/>
    </location>
    <ligand>
        <name>FMN</name>
        <dbReference type="ChEBI" id="CHEBI:58210"/>
    </ligand>
</feature>
<protein>
    <submittedName>
        <fullName evidence="9">Lactate dehydrogenase</fullName>
    </submittedName>
</protein>
<dbReference type="PROSITE" id="PS00557">
    <property type="entry name" value="FMN_HYDROXY_ACID_DH_1"/>
    <property type="match status" value="1"/>
</dbReference>
<feature type="binding site" evidence="7">
    <location>
        <position position="290"/>
    </location>
    <ligand>
        <name>FMN</name>
        <dbReference type="ChEBI" id="CHEBI:58210"/>
    </ligand>
</feature>
<dbReference type="SUPFAM" id="SSF51395">
    <property type="entry name" value="FMN-linked oxidoreductases"/>
    <property type="match status" value="1"/>
</dbReference>
<feature type="binding site" evidence="7">
    <location>
        <position position="314"/>
    </location>
    <ligand>
        <name>glyoxylate</name>
        <dbReference type="ChEBI" id="CHEBI:36655"/>
    </ligand>
</feature>
<keyword evidence="10" id="KW-1185">Reference proteome</keyword>
<dbReference type="PROSITE" id="PS51349">
    <property type="entry name" value="FMN_HYDROXY_ACID_DH_2"/>
    <property type="match status" value="1"/>
</dbReference>
<sequence length="419" mass="46315">MTADDDRPELRPRDRIRRRLPRPAEVAPLLKFRTPELNARRRRLASAHTIDDLRTIARRRTPRAVFDYVDGGAEQEISMARARRAFDDLEFHPRVLRDVKEVDTSTTVLDGPSALPLVFAPTGFTRMMNHEGEVAVARAAARAGIPYTLSTMGTTDMEEVRAAAPSARHWFQLYLWKDRAAGEQLIGRASAAGYEALMLTVDTPIGGARMRDVRNGLTIPPTLTAKSFAGMVIHPAWWISVLTTEPLEFAALSTFSGTVEELIGRMFDPTVTVDDLDWLRDEWPRKLVVKGIQSVEDARMVVEHGADAIVLSNHGGRQLDRAPTPLELLPRVVDEVGDRCEVLIDTGVRTGADLVAARALGATAAMVGRPYLYGLMAAGEPGVDRTLEILRVEYERTLRLLGLPSTAAIGREQASLRSR</sequence>
<dbReference type="KEGG" id="goq:ACH46_09160"/>
<dbReference type="PANTHER" id="PTHR10578:SF107">
    <property type="entry name" value="2-HYDROXYACID OXIDASE 1"/>
    <property type="match status" value="1"/>
</dbReference>
<accession>A0A0N9MPB0</accession>
<evidence type="ECO:0000256" key="7">
    <source>
        <dbReference type="PIRSR" id="PIRSR000138-2"/>
    </source>
</evidence>
<evidence type="ECO:0000256" key="3">
    <source>
        <dbReference type="ARBA" id="ARBA00022643"/>
    </source>
</evidence>
<organism evidence="9 10">
    <name type="scientific">Gordonia phthalatica</name>
    <dbReference type="NCBI Taxonomy" id="1136941"/>
    <lineage>
        <taxon>Bacteria</taxon>
        <taxon>Bacillati</taxon>
        <taxon>Actinomycetota</taxon>
        <taxon>Actinomycetes</taxon>
        <taxon>Mycobacteriales</taxon>
        <taxon>Gordoniaceae</taxon>
        <taxon>Gordonia</taxon>
    </lineage>
</organism>
<dbReference type="OrthoDB" id="9770452at2"/>
<keyword evidence="2 7" id="KW-0285">Flavoprotein</keyword>
<dbReference type="GO" id="GO:0016614">
    <property type="term" value="F:oxidoreductase activity, acting on CH-OH group of donors"/>
    <property type="evidence" value="ECO:0007669"/>
    <property type="project" value="UniProtKB-ARBA"/>
</dbReference>
<dbReference type="Gene3D" id="3.20.20.70">
    <property type="entry name" value="Aldolase class I"/>
    <property type="match status" value="1"/>
</dbReference>
<reference evidence="10" key="1">
    <citation type="submission" date="2015-06" db="EMBL/GenBank/DDBJ databases">
        <title>Complete genome sequence and metabolic analysis of phthalate degradation pathway in Gordonia sp. QH-11.</title>
        <authorList>
            <person name="Jin D."/>
            <person name="Kong X."/>
            <person name="Bai Z."/>
        </authorList>
    </citation>
    <scope>NUCLEOTIDE SEQUENCE [LARGE SCALE GENOMIC DNA]</scope>
    <source>
        <strain evidence="10">QH-11</strain>
    </source>
</reference>
<dbReference type="PATRIC" id="fig|1136941.3.peg.1868"/>
<dbReference type="GO" id="GO:0010181">
    <property type="term" value="F:FMN binding"/>
    <property type="evidence" value="ECO:0007669"/>
    <property type="project" value="InterPro"/>
</dbReference>
<proteinExistence type="inferred from homology"/>
<feature type="active site" description="Proton acceptor" evidence="6">
    <location>
        <position position="314"/>
    </location>
</feature>
<keyword evidence="4" id="KW-0560">Oxidoreductase</keyword>
<dbReference type="FunFam" id="3.20.20.70:FF:000029">
    <property type="entry name" value="L-lactate dehydrogenase"/>
    <property type="match status" value="1"/>
</dbReference>
<feature type="binding site" evidence="7">
    <location>
        <position position="174"/>
    </location>
    <ligand>
        <name>glyoxylate</name>
        <dbReference type="ChEBI" id="CHEBI:36655"/>
    </ligand>
</feature>
<evidence type="ECO:0000256" key="5">
    <source>
        <dbReference type="ARBA" id="ARBA00024042"/>
    </source>
</evidence>
<feature type="binding site" evidence="7">
    <location>
        <position position="312"/>
    </location>
    <ligand>
        <name>FMN</name>
        <dbReference type="ChEBI" id="CHEBI:58210"/>
    </ligand>
</feature>
<dbReference type="Pfam" id="PF01070">
    <property type="entry name" value="FMN_dh"/>
    <property type="match status" value="1"/>
</dbReference>
<dbReference type="PANTHER" id="PTHR10578">
    <property type="entry name" value="S -2-HYDROXY-ACID OXIDASE-RELATED"/>
    <property type="match status" value="1"/>
</dbReference>
<evidence type="ECO:0000259" key="8">
    <source>
        <dbReference type="PROSITE" id="PS51349"/>
    </source>
</evidence>
<evidence type="ECO:0000256" key="4">
    <source>
        <dbReference type="ARBA" id="ARBA00023002"/>
    </source>
</evidence>
<name>A0A0N9MPB0_9ACTN</name>
<dbReference type="Proteomes" id="UP000063789">
    <property type="component" value="Chromosome"/>
</dbReference>
<feature type="binding site" evidence="7">
    <location>
        <position position="209"/>
    </location>
    <ligand>
        <name>glyoxylate</name>
        <dbReference type="ChEBI" id="CHEBI:36655"/>
    </ligand>
</feature>
<evidence type="ECO:0000256" key="6">
    <source>
        <dbReference type="PIRSR" id="PIRSR000138-1"/>
    </source>
</evidence>
<dbReference type="InterPro" id="IPR013785">
    <property type="entry name" value="Aldolase_TIM"/>
</dbReference>
<evidence type="ECO:0000313" key="9">
    <source>
        <dbReference type="EMBL" id="ALG84632.1"/>
    </source>
</evidence>
<evidence type="ECO:0000256" key="2">
    <source>
        <dbReference type="ARBA" id="ARBA00022630"/>
    </source>
</evidence>
<dbReference type="InterPro" id="IPR037396">
    <property type="entry name" value="FMN_HAD"/>
</dbReference>
<feature type="binding site" evidence="7">
    <location>
        <position position="200"/>
    </location>
    <ligand>
        <name>FMN</name>
        <dbReference type="ChEBI" id="CHEBI:58210"/>
    </ligand>
</feature>
<evidence type="ECO:0000313" key="10">
    <source>
        <dbReference type="Proteomes" id="UP000063789"/>
    </source>
</evidence>
<reference evidence="9 10" key="2">
    <citation type="journal article" date="2017" name="Int. J. Syst. Evol. Microbiol.">
        <title>Gordonia phthalatica sp. nov., a di-n-butyl phthalate-degrading bacterium isolated from activated sludge.</title>
        <authorList>
            <person name="Jin D."/>
            <person name="Kong X."/>
            <person name="Jia M."/>
            <person name="Yu X."/>
            <person name="Wang X."/>
            <person name="Zhuang X."/>
            <person name="Deng Y."/>
            <person name="Bai Z."/>
        </authorList>
    </citation>
    <scope>NUCLEOTIDE SEQUENCE [LARGE SCALE GENOMIC DNA]</scope>
    <source>
        <strain evidence="9 10">QH-11</strain>
    </source>
</reference>
<keyword evidence="3 7" id="KW-0288">FMN</keyword>